<accession>A0A392TIF1</accession>
<keyword evidence="2" id="KW-1185">Reference proteome</keyword>
<evidence type="ECO:0000313" key="2">
    <source>
        <dbReference type="Proteomes" id="UP000265520"/>
    </source>
</evidence>
<dbReference type="AlphaFoldDB" id="A0A392TIF1"/>
<name>A0A392TIF1_9FABA</name>
<dbReference type="Proteomes" id="UP000265520">
    <property type="component" value="Unassembled WGS sequence"/>
</dbReference>
<proteinExistence type="predicted"/>
<comment type="caution">
    <text evidence="1">The sequence shown here is derived from an EMBL/GenBank/DDBJ whole genome shotgun (WGS) entry which is preliminary data.</text>
</comment>
<dbReference type="EMBL" id="LXQA010573367">
    <property type="protein sequence ID" value="MCI59990.1"/>
    <property type="molecule type" value="Genomic_DNA"/>
</dbReference>
<reference evidence="1 2" key="1">
    <citation type="journal article" date="2018" name="Front. Plant Sci.">
        <title>Red Clover (Trifolium pratense) and Zigzag Clover (T. medium) - A Picture of Genomic Similarities and Differences.</title>
        <authorList>
            <person name="Dluhosova J."/>
            <person name="Istvanek J."/>
            <person name="Nedelnik J."/>
            <person name="Repkova J."/>
        </authorList>
    </citation>
    <scope>NUCLEOTIDE SEQUENCE [LARGE SCALE GENOMIC DNA]</scope>
    <source>
        <strain evidence="2">cv. 10/8</strain>
        <tissue evidence="1">Leaf</tissue>
    </source>
</reference>
<organism evidence="1 2">
    <name type="scientific">Trifolium medium</name>
    <dbReference type="NCBI Taxonomy" id="97028"/>
    <lineage>
        <taxon>Eukaryota</taxon>
        <taxon>Viridiplantae</taxon>
        <taxon>Streptophyta</taxon>
        <taxon>Embryophyta</taxon>
        <taxon>Tracheophyta</taxon>
        <taxon>Spermatophyta</taxon>
        <taxon>Magnoliopsida</taxon>
        <taxon>eudicotyledons</taxon>
        <taxon>Gunneridae</taxon>
        <taxon>Pentapetalae</taxon>
        <taxon>rosids</taxon>
        <taxon>fabids</taxon>
        <taxon>Fabales</taxon>
        <taxon>Fabaceae</taxon>
        <taxon>Papilionoideae</taxon>
        <taxon>50 kb inversion clade</taxon>
        <taxon>NPAAA clade</taxon>
        <taxon>Hologalegina</taxon>
        <taxon>IRL clade</taxon>
        <taxon>Trifolieae</taxon>
        <taxon>Trifolium</taxon>
    </lineage>
</organism>
<feature type="non-terminal residue" evidence="1">
    <location>
        <position position="53"/>
    </location>
</feature>
<sequence length="53" mass="5891">MYGAMANSAGGFHKVGFVKNDLYNQVSRQRKLITSDASVAVKYLRDLGKKDQL</sequence>
<protein>
    <submittedName>
        <fullName evidence="1">Protein FAR1-RELATED SEQUENCE 5-like</fullName>
    </submittedName>
</protein>
<evidence type="ECO:0000313" key="1">
    <source>
        <dbReference type="EMBL" id="MCI59990.1"/>
    </source>
</evidence>